<keyword evidence="4" id="KW-1185">Reference proteome</keyword>
<organism evidence="3 4">
    <name type="scientific">Hahella chejuensis (strain KCTC 2396)</name>
    <dbReference type="NCBI Taxonomy" id="349521"/>
    <lineage>
        <taxon>Bacteria</taxon>
        <taxon>Pseudomonadati</taxon>
        <taxon>Pseudomonadota</taxon>
        <taxon>Gammaproteobacteria</taxon>
        <taxon>Oceanospirillales</taxon>
        <taxon>Hahellaceae</taxon>
        <taxon>Hahella</taxon>
    </lineage>
</organism>
<accession>Q2SHJ8</accession>
<dbReference type="PANTHER" id="PTHR43265">
    <property type="entry name" value="ESTERASE ESTD"/>
    <property type="match status" value="1"/>
</dbReference>
<dbReference type="Proteomes" id="UP000000238">
    <property type="component" value="Chromosome"/>
</dbReference>
<dbReference type="PROSITE" id="PS00708">
    <property type="entry name" value="PRO_ENDOPEP_SER"/>
    <property type="match status" value="1"/>
</dbReference>
<evidence type="ECO:0000313" key="3">
    <source>
        <dbReference type="EMBL" id="ABC29876.1"/>
    </source>
</evidence>
<dbReference type="Pfam" id="PF12146">
    <property type="entry name" value="Hydrolase_4"/>
    <property type="match status" value="1"/>
</dbReference>
<dbReference type="AlphaFoldDB" id="Q2SHJ8"/>
<feature type="domain" description="Serine aminopeptidase S33" evidence="2">
    <location>
        <begin position="121"/>
        <end position="231"/>
    </location>
</feature>
<dbReference type="InterPro" id="IPR053145">
    <property type="entry name" value="AB_hydrolase_Est10"/>
</dbReference>
<dbReference type="PANTHER" id="PTHR43265:SF1">
    <property type="entry name" value="ESTERASE ESTD"/>
    <property type="match status" value="1"/>
</dbReference>
<sequence length="385" mass="42453">MSHGIECCFLINESTASPTQQQKNNRGMTLKKFSLLTSVLMFLTACADSLGWLSRPQDPKDRNYRIEQVRFQGGDADITLAGELTMPFGQGPFPAIILITGSGPQDRNETIAGHKPFLVLSDFLTRNGFAVLRYDDRGVGESTGTFSSENRWKPTLRDFAQDAAAAYRFLQNIPAINQEKIGFLGHSEGGYIASVAAEFVPAAFMIFLAAPALPLLPDVMATQVADIARSQGKSQQDIEREKALCRDLTEILRTSPSVADARSQIEKRLQSHGLTRAEIKANMEVWGSDWGRHYASYDPLPAFRNFQHPVLALFGGSDLQVSAAENAPVMKSLLTNPESEVLVLEKLNHLLQPSETGRIEDYILIDTTIDPRVLNAISEWLSGIL</sequence>
<keyword evidence="1 3" id="KW-0378">Hydrolase</keyword>
<protein>
    <submittedName>
        <fullName evidence="3">Hydrolase of the alpha/beta superfamily</fullName>
    </submittedName>
</protein>
<reference evidence="3 4" key="1">
    <citation type="journal article" date="2005" name="Nucleic Acids Res.">
        <title>Genomic blueprint of Hahella chejuensis, a marine microbe producing an algicidal agent.</title>
        <authorList>
            <person name="Jeong H."/>
            <person name="Yim J.H."/>
            <person name="Lee C."/>
            <person name="Choi S.-H."/>
            <person name="Park Y.K."/>
            <person name="Yoon S.H."/>
            <person name="Hur C.-G."/>
            <person name="Kang H.-Y."/>
            <person name="Kim D."/>
            <person name="Lee H.H."/>
            <person name="Park K.H."/>
            <person name="Park S.-H."/>
            <person name="Park H.-S."/>
            <person name="Lee H.K."/>
            <person name="Oh T.K."/>
            <person name="Kim J.F."/>
        </authorList>
    </citation>
    <scope>NUCLEOTIDE SEQUENCE [LARGE SCALE GENOMIC DNA]</scope>
    <source>
        <strain evidence="3 4">KCTC 2396</strain>
    </source>
</reference>
<dbReference type="GO" id="GO:0052689">
    <property type="term" value="F:carboxylic ester hydrolase activity"/>
    <property type="evidence" value="ECO:0007669"/>
    <property type="project" value="TreeGrafter"/>
</dbReference>
<dbReference type="InterPro" id="IPR022742">
    <property type="entry name" value="Hydrolase_4"/>
</dbReference>
<dbReference type="eggNOG" id="COG1073">
    <property type="taxonomic scope" value="Bacteria"/>
</dbReference>
<proteinExistence type="predicted"/>
<dbReference type="KEGG" id="hch:HCH_03110"/>
<dbReference type="STRING" id="349521.HCH_03110"/>
<evidence type="ECO:0000259" key="2">
    <source>
        <dbReference type="Pfam" id="PF12146"/>
    </source>
</evidence>
<dbReference type="InterPro" id="IPR002471">
    <property type="entry name" value="Pept_S9_AS"/>
</dbReference>
<dbReference type="RefSeq" id="WP_011396945.1">
    <property type="nucleotide sequence ID" value="NC_007645.1"/>
</dbReference>
<evidence type="ECO:0000256" key="1">
    <source>
        <dbReference type="ARBA" id="ARBA00022801"/>
    </source>
</evidence>
<dbReference type="OrthoDB" id="249225at2"/>
<dbReference type="EMBL" id="CP000155">
    <property type="protein sequence ID" value="ABC29876.1"/>
    <property type="molecule type" value="Genomic_DNA"/>
</dbReference>
<dbReference type="HOGENOM" id="CLU_033707_2_0_6"/>
<dbReference type="SUPFAM" id="SSF53474">
    <property type="entry name" value="alpha/beta-Hydrolases"/>
    <property type="match status" value="1"/>
</dbReference>
<evidence type="ECO:0000313" key="4">
    <source>
        <dbReference type="Proteomes" id="UP000000238"/>
    </source>
</evidence>
<dbReference type="Gene3D" id="3.40.50.1820">
    <property type="entry name" value="alpha/beta hydrolase"/>
    <property type="match status" value="1"/>
</dbReference>
<gene>
    <name evidence="3" type="ordered locus">HCH_03110</name>
</gene>
<dbReference type="InterPro" id="IPR029058">
    <property type="entry name" value="AB_hydrolase_fold"/>
</dbReference>
<name>Q2SHJ8_HAHCH</name>
<dbReference type="GO" id="GO:0006508">
    <property type="term" value="P:proteolysis"/>
    <property type="evidence" value="ECO:0007669"/>
    <property type="project" value="InterPro"/>
</dbReference>
<dbReference type="ESTHER" id="hahch-q2shj8">
    <property type="family name" value="6_AlphaBeta_hydrolase"/>
</dbReference>
<dbReference type="GO" id="GO:0004252">
    <property type="term" value="F:serine-type endopeptidase activity"/>
    <property type="evidence" value="ECO:0007669"/>
    <property type="project" value="InterPro"/>
</dbReference>